<dbReference type="Proteomes" id="UP000236959">
    <property type="component" value="Unassembled WGS sequence"/>
</dbReference>
<evidence type="ECO:0000256" key="1">
    <source>
        <dbReference type="SAM" id="SignalP"/>
    </source>
</evidence>
<organism evidence="2 3">
    <name type="scientific">Roseibium marinum</name>
    <dbReference type="NCBI Taxonomy" id="281252"/>
    <lineage>
        <taxon>Bacteria</taxon>
        <taxon>Pseudomonadati</taxon>
        <taxon>Pseudomonadota</taxon>
        <taxon>Alphaproteobacteria</taxon>
        <taxon>Hyphomicrobiales</taxon>
        <taxon>Stappiaceae</taxon>
        <taxon>Roseibium</taxon>
    </lineage>
</organism>
<reference evidence="2 3" key="1">
    <citation type="submission" date="2018-01" db="EMBL/GenBank/DDBJ databases">
        <title>Genomic Encyclopedia of Archaeal and Bacterial Type Strains, Phase II (KMG-II): from individual species to whole genera.</title>
        <authorList>
            <person name="Goeker M."/>
        </authorList>
    </citation>
    <scope>NUCLEOTIDE SEQUENCE [LARGE SCALE GENOMIC DNA]</scope>
    <source>
        <strain evidence="2 3">DSM 17023</strain>
    </source>
</reference>
<sequence length="109" mass="12029">MNAMVRTVFRKLPVLAAAGVFFLQPGLLQVQAQSARPDTRSMTCAQAQAMVKQRGTIVMSTGPTTYETFVADARYCVPRASSVRARFAPTKDNAKCPVGNRCYQNRNNR</sequence>
<accession>A0A2S3V316</accession>
<evidence type="ECO:0000313" key="2">
    <source>
        <dbReference type="EMBL" id="POF34374.1"/>
    </source>
</evidence>
<dbReference type="RefSeq" id="WP_103220956.1">
    <property type="nucleotide sequence ID" value="NZ_PPCN01000001.1"/>
</dbReference>
<feature type="signal peptide" evidence="1">
    <location>
        <begin position="1"/>
        <end position="32"/>
    </location>
</feature>
<feature type="chain" id="PRO_5015434667" description="Secreted protein" evidence="1">
    <location>
        <begin position="33"/>
        <end position="109"/>
    </location>
</feature>
<dbReference type="AlphaFoldDB" id="A0A2S3V316"/>
<name>A0A2S3V316_9HYPH</name>
<protein>
    <recommendedName>
        <fullName evidence="4">Secreted protein</fullName>
    </recommendedName>
</protein>
<comment type="caution">
    <text evidence="2">The sequence shown here is derived from an EMBL/GenBank/DDBJ whole genome shotgun (WGS) entry which is preliminary data.</text>
</comment>
<dbReference type="OrthoDB" id="7870801at2"/>
<keyword evidence="1" id="KW-0732">Signal</keyword>
<gene>
    <name evidence="2" type="ORF">CLV41_101829</name>
</gene>
<proteinExistence type="predicted"/>
<evidence type="ECO:0000313" key="3">
    <source>
        <dbReference type="Proteomes" id="UP000236959"/>
    </source>
</evidence>
<evidence type="ECO:0008006" key="4">
    <source>
        <dbReference type="Google" id="ProtNLM"/>
    </source>
</evidence>
<dbReference type="EMBL" id="PPCN01000001">
    <property type="protein sequence ID" value="POF34374.1"/>
    <property type="molecule type" value="Genomic_DNA"/>
</dbReference>
<keyword evidence="3" id="KW-1185">Reference proteome</keyword>